<evidence type="ECO:0000259" key="2">
    <source>
        <dbReference type="PROSITE" id="PS50213"/>
    </source>
</evidence>
<dbReference type="SUPFAM" id="SSF82153">
    <property type="entry name" value="FAS1 domain"/>
    <property type="match status" value="1"/>
</dbReference>
<dbReference type="Proteomes" id="UP000186684">
    <property type="component" value="Unassembled WGS sequence"/>
</dbReference>
<proteinExistence type="predicted"/>
<evidence type="ECO:0000313" key="3">
    <source>
        <dbReference type="EMBL" id="SIS72173.1"/>
    </source>
</evidence>
<dbReference type="InterPro" id="IPR000782">
    <property type="entry name" value="FAS1_domain"/>
</dbReference>
<dbReference type="FunFam" id="2.30.180.10:FF:000032">
    <property type="entry name" value="Fasciclin domain-containing protein, putative"/>
    <property type="match status" value="1"/>
</dbReference>
<keyword evidence="4" id="KW-1185">Reference proteome</keyword>
<sequence length="197" mass="19998">MTQNGEMKMNTTFTLGALATATAILVAGNSAAQDNPMVGGAAMFPSKTIVENAVNSADHTTLVAAVQAADLVDTLNSAGPFTVFAPTNDAFGMISEASLNALLDPANKGQLQQILTCHVVAANAMSDAIAGMIADDGGTHPVETVGGCTLQAKMQGSEIVLTDENGRSASVTISDVRQSNGVIHVIDRVMLPAGQAG</sequence>
<dbReference type="PANTHER" id="PTHR10900">
    <property type="entry name" value="PERIOSTIN-RELATED"/>
    <property type="match status" value="1"/>
</dbReference>
<name>A0A1N7LEE8_9RHOB</name>
<feature type="domain" description="FAS1" evidence="2">
    <location>
        <begin position="46"/>
        <end position="190"/>
    </location>
</feature>
<protein>
    <submittedName>
        <fullName evidence="3">Uncaracterized surface protein containing fasciclin (FAS1) repeats</fullName>
    </submittedName>
</protein>
<organism evidence="3 4">
    <name type="scientific">Roseivivax lentus</name>
    <dbReference type="NCBI Taxonomy" id="633194"/>
    <lineage>
        <taxon>Bacteria</taxon>
        <taxon>Pseudomonadati</taxon>
        <taxon>Pseudomonadota</taxon>
        <taxon>Alphaproteobacteria</taxon>
        <taxon>Rhodobacterales</taxon>
        <taxon>Roseobacteraceae</taxon>
        <taxon>Roseivivax</taxon>
    </lineage>
</organism>
<dbReference type="Gene3D" id="2.30.180.10">
    <property type="entry name" value="FAS1 domain"/>
    <property type="match status" value="1"/>
</dbReference>
<dbReference type="InterPro" id="IPR050904">
    <property type="entry name" value="Adhesion/Biosynth-related"/>
</dbReference>
<dbReference type="PANTHER" id="PTHR10900:SF77">
    <property type="entry name" value="FI19380P1"/>
    <property type="match status" value="1"/>
</dbReference>
<dbReference type="SMART" id="SM00554">
    <property type="entry name" value="FAS1"/>
    <property type="match status" value="1"/>
</dbReference>
<dbReference type="AlphaFoldDB" id="A0A1N7LEE8"/>
<dbReference type="Pfam" id="PF02469">
    <property type="entry name" value="Fasciclin"/>
    <property type="match status" value="1"/>
</dbReference>
<dbReference type="PROSITE" id="PS50213">
    <property type="entry name" value="FAS1"/>
    <property type="match status" value="1"/>
</dbReference>
<feature type="signal peptide" evidence="1">
    <location>
        <begin position="1"/>
        <end position="32"/>
    </location>
</feature>
<accession>A0A1N7LEE8</accession>
<gene>
    <name evidence="3" type="ORF">SAMN05421759_102630</name>
</gene>
<evidence type="ECO:0000256" key="1">
    <source>
        <dbReference type="SAM" id="SignalP"/>
    </source>
</evidence>
<dbReference type="STRING" id="633194.SAMN05421759_102630"/>
<evidence type="ECO:0000313" key="4">
    <source>
        <dbReference type="Proteomes" id="UP000186684"/>
    </source>
</evidence>
<reference evidence="4" key="1">
    <citation type="submission" date="2017-01" db="EMBL/GenBank/DDBJ databases">
        <authorList>
            <person name="Varghese N."/>
            <person name="Submissions S."/>
        </authorList>
    </citation>
    <scope>NUCLEOTIDE SEQUENCE [LARGE SCALE GENOMIC DNA]</scope>
    <source>
        <strain evidence="4">DSM 29430</strain>
    </source>
</reference>
<keyword evidence="1" id="KW-0732">Signal</keyword>
<dbReference type="InterPro" id="IPR036378">
    <property type="entry name" value="FAS1_dom_sf"/>
</dbReference>
<feature type="chain" id="PRO_5013360587" evidence="1">
    <location>
        <begin position="33"/>
        <end position="197"/>
    </location>
</feature>
<dbReference type="EMBL" id="FTOQ01000002">
    <property type="protein sequence ID" value="SIS72173.1"/>
    <property type="molecule type" value="Genomic_DNA"/>
</dbReference>
<dbReference type="GO" id="GO:0005615">
    <property type="term" value="C:extracellular space"/>
    <property type="evidence" value="ECO:0007669"/>
    <property type="project" value="TreeGrafter"/>
</dbReference>